<dbReference type="EMBL" id="PQFF01000027">
    <property type="protein sequence ID" value="RHZ87912.1"/>
    <property type="molecule type" value="Genomic_DNA"/>
</dbReference>
<dbReference type="AlphaFoldDB" id="A0A397JKS9"/>
<evidence type="ECO:0000313" key="2">
    <source>
        <dbReference type="Proteomes" id="UP000266861"/>
    </source>
</evidence>
<sequence>MAFLQNLQQKLVELYYNFPENMSEINIKMTNENLTISNLENTIIIPSTQIRKINFDIYIEDILSANLDFCFDIYLETDLQVLLTYVENYNNPNGQRLLAYSLIGSIIEKRNQTTSKRDVTKYLQGYSQQNIPRLRQIARRANQLFKVIEEFPIKLVTKVTPRWLYQLNEREFEEFLIKCERIKKHENSFAGAQL</sequence>
<proteinExistence type="predicted"/>
<dbReference type="OrthoDB" id="2469129at2759"/>
<keyword evidence="2" id="KW-1185">Reference proteome</keyword>
<name>A0A397JKS9_9GLOM</name>
<evidence type="ECO:0000313" key="1">
    <source>
        <dbReference type="EMBL" id="RHZ87912.1"/>
    </source>
</evidence>
<dbReference type="Proteomes" id="UP000266861">
    <property type="component" value="Unassembled WGS sequence"/>
</dbReference>
<accession>A0A397JKS9</accession>
<gene>
    <name evidence="1" type="ORF">Glove_29g109</name>
</gene>
<comment type="caution">
    <text evidence="1">The sequence shown here is derived from an EMBL/GenBank/DDBJ whole genome shotgun (WGS) entry which is preliminary data.</text>
</comment>
<protein>
    <submittedName>
        <fullName evidence="1">Uncharacterized protein</fullName>
    </submittedName>
</protein>
<organism evidence="1 2">
    <name type="scientific">Diversispora epigaea</name>
    <dbReference type="NCBI Taxonomy" id="1348612"/>
    <lineage>
        <taxon>Eukaryota</taxon>
        <taxon>Fungi</taxon>
        <taxon>Fungi incertae sedis</taxon>
        <taxon>Mucoromycota</taxon>
        <taxon>Glomeromycotina</taxon>
        <taxon>Glomeromycetes</taxon>
        <taxon>Diversisporales</taxon>
        <taxon>Diversisporaceae</taxon>
        <taxon>Diversispora</taxon>
    </lineage>
</organism>
<reference evidence="1 2" key="1">
    <citation type="submission" date="2018-08" db="EMBL/GenBank/DDBJ databases">
        <title>Genome and evolution of the arbuscular mycorrhizal fungus Diversispora epigaea (formerly Glomus versiforme) and its bacterial endosymbionts.</title>
        <authorList>
            <person name="Sun X."/>
            <person name="Fei Z."/>
            <person name="Harrison M."/>
        </authorList>
    </citation>
    <scope>NUCLEOTIDE SEQUENCE [LARGE SCALE GENOMIC DNA]</scope>
    <source>
        <strain evidence="1 2">IT104</strain>
    </source>
</reference>